<comment type="caution">
    <text evidence="4">The sequence shown here is derived from an EMBL/GenBank/DDBJ whole genome shotgun (WGS) entry which is preliminary data.</text>
</comment>
<proteinExistence type="inferred from homology"/>
<evidence type="ECO:0000313" key="5">
    <source>
        <dbReference type="Proteomes" id="UP001187531"/>
    </source>
</evidence>
<evidence type="ECO:0000256" key="1">
    <source>
        <dbReference type="ARBA" id="ARBA00005679"/>
    </source>
</evidence>
<dbReference type="GO" id="GO:0016671">
    <property type="term" value="F:oxidoreductase activity, acting on a sulfur group of donors, disulfide as acceptor"/>
    <property type="evidence" value="ECO:0007669"/>
    <property type="project" value="InterPro"/>
</dbReference>
<accession>A0AA88HLA2</accession>
<evidence type="ECO:0000256" key="2">
    <source>
        <dbReference type="ARBA" id="ARBA00023180"/>
    </source>
</evidence>
<sequence length="175" mass="19353">MKRILLVLAVFLVVTAMAKNSIVNLDVYYESLSHDSRNFIKLQLVPTWNDLVGFMNLTLIPFGKATFTPNGDSWDFTCQNGPDECDGNILHSCVLKYTEDSTIRLNYINCLMKNPGEGEACGASVGQSYAPSIKECYEGEEGKALLKAYGDETLSLDPALTSVPWLVFDGVNKIR</sequence>
<evidence type="ECO:0000256" key="3">
    <source>
        <dbReference type="SAM" id="SignalP"/>
    </source>
</evidence>
<name>A0AA88HLA2_ARTSF</name>
<organism evidence="4 5">
    <name type="scientific">Artemia franciscana</name>
    <name type="common">Brine shrimp</name>
    <name type="synonym">Artemia sanfranciscana</name>
    <dbReference type="NCBI Taxonomy" id="6661"/>
    <lineage>
        <taxon>Eukaryota</taxon>
        <taxon>Metazoa</taxon>
        <taxon>Ecdysozoa</taxon>
        <taxon>Arthropoda</taxon>
        <taxon>Crustacea</taxon>
        <taxon>Branchiopoda</taxon>
        <taxon>Anostraca</taxon>
        <taxon>Artemiidae</taxon>
        <taxon>Artemia</taxon>
    </lineage>
</organism>
<keyword evidence="3" id="KW-0732">Signal</keyword>
<dbReference type="Proteomes" id="UP001187531">
    <property type="component" value="Unassembled WGS sequence"/>
</dbReference>
<comment type="similarity">
    <text evidence="1">Belongs to the GILT family.</text>
</comment>
<feature type="chain" id="PRO_5041647446" evidence="3">
    <location>
        <begin position="19"/>
        <end position="175"/>
    </location>
</feature>
<dbReference type="PANTHER" id="PTHR13234:SF68">
    <property type="entry name" value="GH19763P"/>
    <property type="match status" value="1"/>
</dbReference>
<dbReference type="Pfam" id="PF03227">
    <property type="entry name" value="GILT"/>
    <property type="match status" value="1"/>
</dbReference>
<dbReference type="AlphaFoldDB" id="A0AA88HLA2"/>
<dbReference type="EMBL" id="JAVRJZ010000016">
    <property type="protein sequence ID" value="KAK2711500.1"/>
    <property type="molecule type" value="Genomic_DNA"/>
</dbReference>
<feature type="signal peptide" evidence="3">
    <location>
        <begin position="1"/>
        <end position="18"/>
    </location>
</feature>
<dbReference type="InterPro" id="IPR004911">
    <property type="entry name" value="Interferon-induced_GILT"/>
</dbReference>
<evidence type="ECO:0000313" key="4">
    <source>
        <dbReference type="EMBL" id="KAK2711500.1"/>
    </source>
</evidence>
<keyword evidence="5" id="KW-1185">Reference proteome</keyword>
<reference evidence="4" key="1">
    <citation type="submission" date="2023-07" db="EMBL/GenBank/DDBJ databases">
        <title>Chromosome-level genome assembly of Artemia franciscana.</title>
        <authorList>
            <person name="Jo E."/>
        </authorList>
    </citation>
    <scope>NUCLEOTIDE SEQUENCE</scope>
    <source>
        <tissue evidence="4">Whole body</tissue>
    </source>
</reference>
<gene>
    <name evidence="4" type="ORF">QYM36_012608</name>
</gene>
<keyword evidence="2" id="KW-0325">Glycoprotein</keyword>
<dbReference type="PANTHER" id="PTHR13234">
    <property type="entry name" value="GAMMA-INTERFERON INDUCIBLE LYSOSOMAL THIOL REDUCTASE GILT"/>
    <property type="match status" value="1"/>
</dbReference>
<protein>
    <submittedName>
        <fullName evidence="4">Uncharacterized protein</fullName>
    </submittedName>
</protein>